<dbReference type="PRINTS" id="PR01005">
    <property type="entry name" value="FLGHOOKAP1"/>
</dbReference>
<keyword evidence="6 7" id="KW-0975">Bacterial flagellum</keyword>
<keyword evidence="11" id="KW-0966">Cell projection</keyword>
<feature type="domain" description="Flagellar basal-body/hook protein C-terminal" evidence="9">
    <location>
        <begin position="459"/>
        <end position="498"/>
    </location>
</feature>
<dbReference type="GO" id="GO:0044780">
    <property type="term" value="P:bacterial-type flagellum assembly"/>
    <property type="evidence" value="ECO:0007669"/>
    <property type="project" value="InterPro"/>
</dbReference>
<evidence type="ECO:0000256" key="5">
    <source>
        <dbReference type="ARBA" id="ARBA00022525"/>
    </source>
</evidence>
<dbReference type="NCBIfam" id="TIGR02492">
    <property type="entry name" value="flgK_ends"/>
    <property type="match status" value="1"/>
</dbReference>
<evidence type="ECO:0000256" key="6">
    <source>
        <dbReference type="ARBA" id="ARBA00023143"/>
    </source>
</evidence>
<proteinExistence type="inferred from homology"/>
<evidence type="ECO:0000256" key="1">
    <source>
        <dbReference type="ARBA" id="ARBA00004365"/>
    </source>
</evidence>
<dbReference type="Proteomes" id="UP000664417">
    <property type="component" value="Unassembled WGS sequence"/>
</dbReference>
<feature type="domain" description="Flagellar basal body rod protein N-terminal" evidence="8">
    <location>
        <begin position="10"/>
        <end position="38"/>
    </location>
</feature>
<organism evidence="11 12">
    <name type="scientific">Acanthopleuribacter pedis</name>
    <dbReference type="NCBI Taxonomy" id="442870"/>
    <lineage>
        <taxon>Bacteria</taxon>
        <taxon>Pseudomonadati</taxon>
        <taxon>Acidobacteriota</taxon>
        <taxon>Holophagae</taxon>
        <taxon>Acanthopleuribacterales</taxon>
        <taxon>Acanthopleuribacteraceae</taxon>
        <taxon>Acanthopleuribacter</taxon>
    </lineage>
</organism>
<dbReference type="GO" id="GO:0005576">
    <property type="term" value="C:extracellular region"/>
    <property type="evidence" value="ECO:0007669"/>
    <property type="project" value="UniProtKB-SubCell"/>
</dbReference>
<keyword evidence="12" id="KW-1185">Reference proteome</keyword>
<feature type="domain" description="Flagellar hook-associated protein FlgK helical" evidence="10">
    <location>
        <begin position="96"/>
        <end position="330"/>
    </location>
</feature>
<evidence type="ECO:0000313" key="11">
    <source>
        <dbReference type="EMBL" id="MBO1317095.1"/>
    </source>
</evidence>
<name>A0A8J7QEV9_9BACT</name>
<evidence type="ECO:0000256" key="7">
    <source>
        <dbReference type="RuleBase" id="RU362065"/>
    </source>
</evidence>
<dbReference type="Pfam" id="PF06429">
    <property type="entry name" value="Flg_bbr_C"/>
    <property type="match status" value="1"/>
</dbReference>
<keyword evidence="11" id="KW-0969">Cilium</keyword>
<comment type="similarity">
    <text evidence="3 7">Belongs to the flagella basal body rod proteins family.</text>
</comment>
<evidence type="ECO:0000256" key="4">
    <source>
        <dbReference type="ARBA" id="ARBA00016244"/>
    </source>
</evidence>
<keyword evidence="5 7" id="KW-0964">Secreted</keyword>
<dbReference type="InterPro" id="IPR002371">
    <property type="entry name" value="FlgK"/>
</dbReference>
<evidence type="ECO:0000259" key="10">
    <source>
        <dbReference type="Pfam" id="PF22638"/>
    </source>
</evidence>
<dbReference type="RefSeq" id="WP_207856329.1">
    <property type="nucleotide sequence ID" value="NZ_JAFREP010000001.1"/>
</dbReference>
<dbReference type="Pfam" id="PF22638">
    <property type="entry name" value="FlgK_D1"/>
    <property type="match status" value="1"/>
</dbReference>
<gene>
    <name evidence="7 11" type="primary">flgK</name>
    <name evidence="11" type="ORF">J3U88_01400</name>
</gene>
<evidence type="ECO:0000256" key="3">
    <source>
        <dbReference type="ARBA" id="ARBA00009677"/>
    </source>
</evidence>
<dbReference type="AlphaFoldDB" id="A0A8J7QEV9"/>
<comment type="subcellular location">
    <subcellularLocation>
        <location evidence="1 7">Bacterial flagellum</location>
    </subcellularLocation>
    <subcellularLocation>
        <location evidence="2 7">Secreted</location>
    </subcellularLocation>
</comment>
<dbReference type="GO" id="GO:0009424">
    <property type="term" value="C:bacterial-type flagellum hook"/>
    <property type="evidence" value="ECO:0007669"/>
    <property type="project" value="UniProtKB-UniRule"/>
</dbReference>
<dbReference type="EMBL" id="JAFREP010000001">
    <property type="protein sequence ID" value="MBO1317095.1"/>
    <property type="molecule type" value="Genomic_DNA"/>
</dbReference>
<evidence type="ECO:0000259" key="9">
    <source>
        <dbReference type="Pfam" id="PF06429"/>
    </source>
</evidence>
<dbReference type="InterPro" id="IPR001444">
    <property type="entry name" value="Flag_bb_rod_N"/>
</dbReference>
<dbReference type="PANTHER" id="PTHR30033:SF2">
    <property type="entry name" value="FLAGELLAR HOOK PROTEIN"/>
    <property type="match status" value="1"/>
</dbReference>
<evidence type="ECO:0000256" key="2">
    <source>
        <dbReference type="ARBA" id="ARBA00004613"/>
    </source>
</evidence>
<sequence length="501" mass="53675">MVTLNSSLFTGLSGVRTAQVGLNVSGNNIANVNTKNYTRQVADTRISGLGSGGLGLVVGGGSTVAGINGLRSSIADQLLTREEGRHGFQDTFASGMAEVEGLLAETEFSGIRASMGQFFDSLEEATLRPADSGARREVLELGDRLATEIRQRDNDLFQFQSRTNLEVEEVVTRINQLTAEIESLGNGIFRSGNPPQDIVDERYRKINELSTLVAIDVYDMGDSRIQVNIKDSNFVLVGEDQYELSIALNGANNNFYDVQLDNGGATPVDITAEINGGMLGAKLELRDTELAGLRRRLDKFAAGFISQFNAVHTAGFTLSAAPNDTGLQFFDPLDPTAGGAPAPPAVDPDRYAGAASSIALSTQLLVDPLDPDQGFDPNKLALSDTAGETGNNVVALQMAALRTAAVVIDDVGDGTADTGTFERYYSDTMSTFGRTTRNAQDKLEGQQLLLDQAQARRDEVSAVNLDEEAVQLTQYQRAFQASSRFIGVINQLTADIINRLG</sequence>
<dbReference type="GO" id="GO:0005198">
    <property type="term" value="F:structural molecule activity"/>
    <property type="evidence" value="ECO:0007669"/>
    <property type="project" value="UniProtKB-UniRule"/>
</dbReference>
<accession>A0A8J7QEV9</accession>
<dbReference type="InterPro" id="IPR053927">
    <property type="entry name" value="FlgK_helical"/>
</dbReference>
<comment type="caution">
    <text evidence="11">The sequence shown here is derived from an EMBL/GenBank/DDBJ whole genome shotgun (WGS) entry which is preliminary data.</text>
</comment>
<keyword evidence="11" id="KW-0282">Flagellum</keyword>
<reference evidence="11" key="1">
    <citation type="submission" date="2021-03" db="EMBL/GenBank/DDBJ databases">
        <authorList>
            <person name="Wang G."/>
        </authorList>
    </citation>
    <scope>NUCLEOTIDE SEQUENCE</scope>
    <source>
        <strain evidence="11">KCTC 12899</strain>
    </source>
</reference>
<evidence type="ECO:0000259" key="8">
    <source>
        <dbReference type="Pfam" id="PF00460"/>
    </source>
</evidence>
<evidence type="ECO:0000313" key="12">
    <source>
        <dbReference type="Proteomes" id="UP000664417"/>
    </source>
</evidence>
<dbReference type="InterPro" id="IPR010930">
    <property type="entry name" value="Flg_bb/hook_C_dom"/>
</dbReference>
<dbReference type="SUPFAM" id="SSF64518">
    <property type="entry name" value="Phase 1 flagellin"/>
    <property type="match status" value="1"/>
</dbReference>
<protein>
    <recommendedName>
        <fullName evidence="4 7">Flagellar hook-associated protein 1</fullName>
        <shortName evidence="7">HAP1</shortName>
    </recommendedName>
</protein>
<dbReference type="Pfam" id="PF00460">
    <property type="entry name" value="Flg_bb_rod"/>
    <property type="match status" value="1"/>
</dbReference>
<dbReference type="PANTHER" id="PTHR30033">
    <property type="entry name" value="FLAGELLAR HOOK-ASSOCIATED PROTEIN 1"/>
    <property type="match status" value="1"/>
</dbReference>